<evidence type="ECO:0000256" key="3">
    <source>
        <dbReference type="ARBA" id="ARBA00022801"/>
    </source>
</evidence>
<comment type="similarity">
    <text evidence="6">Belongs to the peptidase M48 family.</text>
</comment>
<feature type="domain" description="Peptidase M48" evidence="7">
    <location>
        <begin position="95"/>
        <end position="277"/>
    </location>
</feature>
<dbReference type="InterPro" id="IPR051156">
    <property type="entry name" value="Mito/Outer_Membr_Metalloprot"/>
</dbReference>
<dbReference type="PANTHER" id="PTHR22726:SF1">
    <property type="entry name" value="METALLOENDOPEPTIDASE OMA1, MITOCHONDRIAL"/>
    <property type="match status" value="1"/>
</dbReference>
<keyword evidence="1 6" id="KW-0645">Protease</keyword>
<dbReference type="GO" id="GO:0016020">
    <property type="term" value="C:membrane"/>
    <property type="evidence" value="ECO:0007669"/>
    <property type="project" value="TreeGrafter"/>
</dbReference>
<keyword evidence="5 6" id="KW-0482">Metalloprotease</keyword>
<dbReference type="GO" id="GO:0046872">
    <property type="term" value="F:metal ion binding"/>
    <property type="evidence" value="ECO:0007669"/>
    <property type="project" value="UniProtKB-KW"/>
</dbReference>
<accession>A0A1T4Y8Z6</accession>
<dbReference type="EMBL" id="FUYE01000008">
    <property type="protein sequence ID" value="SKA97978.1"/>
    <property type="molecule type" value="Genomic_DNA"/>
</dbReference>
<proteinExistence type="inferred from homology"/>
<keyword evidence="3 6" id="KW-0378">Hydrolase</keyword>
<dbReference type="PANTHER" id="PTHR22726">
    <property type="entry name" value="METALLOENDOPEPTIDASE OMA1"/>
    <property type="match status" value="1"/>
</dbReference>
<dbReference type="STRING" id="48467.SAMN02745166_02656"/>
<dbReference type="InterPro" id="IPR001915">
    <property type="entry name" value="Peptidase_M48"/>
</dbReference>
<evidence type="ECO:0000313" key="9">
    <source>
        <dbReference type="Proteomes" id="UP000190774"/>
    </source>
</evidence>
<dbReference type="GO" id="GO:0051603">
    <property type="term" value="P:proteolysis involved in protein catabolic process"/>
    <property type="evidence" value="ECO:0007669"/>
    <property type="project" value="TreeGrafter"/>
</dbReference>
<evidence type="ECO:0000256" key="4">
    <source>
        <dbReference type="ARBA" id="ARBA00022833"/>
    </source>
</evidence>
<protein>
    <submittedName>
        <fullName evidence="8">Peptidase family M48</fullName>
    </submittedName>
</protein>
<dbReference type="Pfam" id="PF01435">
    <property type="entry name" value="Peptidase_M48"/>
    <property type="match status" value="1"/>
</dbReference>
<evidence type="ECO:0000256" key="1">
    <source>
        <dbReference type="ARBA" id="ARBA00022670"/>
    </source>
</evidence>
<evidence type="ECO:0000256" key="2">
    <source>
        <dbReference type="ARBA" id="ARBA00022723"/>
    </source>
</evidence>
<comment type="cofactor">
    <cofactor evidence="6">
        <name>Zn(2+)</name>
        <dbReference type="ChEBI" id="CHEBI:29105"/>
    </cofactor>
    <text evidence="6">Binds 1 zinc ion per subunit.</text>
</comment>
<dbReference type="AlphaFoldDB" id="A0A1T4Y8Z6"/>
<name>A0A1T4Y8Z6_9BACT</name>
<dbReference type="GO" id="GO:0004222">
    <property type="term" value="F:metalloendopeptidase activity"/>
    <property type="evidence" value="ECO:0007669"/>
    <property type="project" value="InterPro"/>
</dbReference>
<keyword evidence="9" id="KW-1185">Reference proteome</keyword>
<gene>
    <name evidence="8" type="ORF">SAMN02745166_02656</name>
</gene>
<evidence type="ECO:0000256" key="5">
    <source>
        <dbReference type="ARBA" id="ARBA00023049"/>
    </source>
</evidence>
<evidence type="ECO:0000313" key="8">
    <source>
        <dbReference type="EMBL" id="SKA97978.1"/>
    </source>
</evidence>
<reference evidence="9" key="1">
    <citation type="submission" date="2017-02" db="EMBL/GenBank/DDBJ databases">
        <authorList>
            <person name="Varghese N."/>
            <person name="Submissions S."/>
        </authorList>
    </citation>
    <scope>NUCLEOTIDE SEQUENCE [LARGE SCALE GENOMIC DNA]</scope>
    <source>
        <strain evidence="9">ATCC 700200</strain>
    </source>
</reference>
<evidence type="ECO:0000259" key="7">
    <source>
        <dbReference type="Pfam" id="PF01435"/>
    </source>
</evidence>
<keyword evidence="2" id="KW-0479">Metal-binding</keyword>
<sequence length="289" mass="31740">MMRFFSRFYASISPSFDGEGRRGIGCHPRLLLAVLIIGGTLAYHYLGTTEYQNEFTGRTQRLAFATPEEEIALGLQSAPMMIRQMGGQSRDMQAQGLVDRVGEKLVRSTLARQTPYRFEFHLLGDRQTINAFALPGGQIFITEALFRLLKNEDQLAGVLGHEIGHVVGRHSNEQMATSRLWSGLAQGAGVLLSDGQSNAGAQIAGMVANMRVMKYGRDDELESDALGVRFLIEAGYNPEAMIGVMDILAKASSGSNQPEFMSTHPAPTNRAERIRELIAQYRQSPGSKS</sequence>
<evidence type="ECO:0000256" key="6">
    <source>
        <dbReference type="RuleBase" id="RU003983"/>
    </source>
</evidence>
<dbReference type="RefSeq" id="WP_245846537.1">
    <property type="nucleotide sequence ID" value="NZ_FUYE01000008.1"/>
</dbReference>
<dbReference type="Proteomes" id="UP000190774">
    <property type="component" value="Unassembled WGS sequence"/>
</dbReference>
<organism evidence="8 9">
    <name type="scientific">Prosthecobacter debontii</name>
    <dbReference type="NCBI Taxonomy" id="48467"/>
    <lineage>
        <taxon>Bacteria</taxon>
        <taxon>Pseudomonadati</taxon>
        <taxon>Verrucomicrobiota</taxon>
        <taxon>Verrucomicrobiia</taxon>
        <taxon>Verrucomicrobiales</taxon>
        <taxon>Verrucomicrobiaceae</taxon>
        <taxon>Prosthecobacter</taxon>
    </lineage>
</organism>
<keyword evidence="4 6" id="KW-0862">Zinc</keyword>
<dbReference type="Gene3D" id="3.30.2010.10">
    <property type="entry name" value="Metalloproteases ('zincins'), catalytic domain"/>
    <property type="match status" value="1"/>
</dbReference>